<evidence type="ECO:0000256" key="3">
    <source>
        <dbReference type="ARBA" id="ARBA00022448"/>
    </source>
</evidence>
<dbReference type="RefSeq" id="WP_074604405.1">
    <property type="nucleotide sequence ID" value="NZ_FNGY01000001.1"/>
</dbReference>
<feature type="transmembrane region" description="Helical" evidence="8">
    <location>
        <begin position="74"/>
        <end position="94"/>
    </location>
</feature>
<feature type="transmembrane region" description="Helical" evidence="8">
    <location>
        <begin position="186"/>
        <end position="211"/>
    </location>
</feature>
<keyword evidence="5 8" id="KW-0812">Transmembrane</keyword>
<comment type="subcellular location">
    <subcellularLocation>
        <location evidence="1 8">Cell membrane</location>
        <topology evidence="1 8">Multi-pass membrane protein</topology>
    </subcellularLocation>
</comment>
<dbReference type="STRING" id="430522.BFS30_26515"/>
<dbReference type="PANTHER" id="PTHR30269:SF0">
    <property type="entry name" value="MEMBRANE TRANSPORTER PROTEIN YFCA-RELATED"/>
    <property type="match status" value="1"/>
</dbReference>
<evidence type="ECO:0000256" key="8">
    <source>
        <dbReference type="RuleBase" id="RU363041"/>
    </source>
</evidence>
<keyword evidence="3" id="KW-0813">Transport</keyword>
<dbReference type="GO" id="GO:0005886">
    <property type="term" value="C:plasma membrane"/>
    <property type="evidence" value="ECO:0007669"/>
    <property type="project" value="UniProtKB-SubCell"/>
</dbReference>
<feature type="transmembrane region" description="Helical" evidence="8">
    <location>
        <begin position="100"/>
        <end position="118"/>
    </location>
</feature>
<gene>
    <name evidence="9" type="ORF">SAMN05421820_101376</name>
</gene>
<dbReference type="PANTHER" id="PTHR30269">
    <property type="entry name" value="TRANSMEMBRANE PROTEIN YFCA"/>
    <property type="match status" value="1"/>
</dbReference>
<evidence type="ECO:0000256" key="5">
    <source>
        <dbReference type="ARBA" id="ARBA00022692"/>
    </source>
</evidence>
<organism evidence="9 10">
    <name type="scientific">Pedobacter steynii</name>
    <dbReference type="NCBI Taxonomy" id="430522"/>
    <lineage>
        <taxon>Bacteria</taxon>
        <taxon>Pseudomonadati</taxon>
        <taxon>Bacteroidota</taxon>
        <taxon>Sphingobacteriia</taxon>
        <taxon>Sphingobacteriales</taxon>
        <taxon>Sphingobacteriaceae</taxon>
        <taxon>Pedobacter</taxon>
    </lineage>
</organism>
<proteinExistence type="inferred from homology"/>
<reference evidence="10" key="1">
    <citation type="submission" date="2016-10" db="EMBL/GenBank/DDBJ databases">
        <authorList>
            <person name="Varghese N."/>
            <person name="Submissions S."/>
        </authorList>
    </citation>
    <scope>NUCLEOTIDE SEQUENCE [LARGE SCALE GENOMIC DNA]</scope>
    <source>
        <strain evidence="10">DSM 19110</strain>
    </source>
</reference>
<evidence type="ECO:0000256" key="6">
    <source>
        <dbReference type="ARBA" id="ARBA00022989"/>
    </source>
</evidence>
<name>A0A1G9JW76_9SPHI</name>
<dbReference type="AlphaFoldDB" id="A0A1G9JW76"/>
<evidence type="ECO:0000313" key="9">
    <source>
        <dbReference type="EMBL" id="SDL41113.1"/>
    </source>
</evidence>
<feature type="transmembrane region" description="Helical" evidence="8">
    <location>
        <begin position="155"/>
        <end position="174"/>
    </location>
</feature>
<evidence type="ECO:0000313" key="10">
    <source>
        <dbReference type="Proteomes" id="UP000183200"/>
    </source>
</evidence>
<dbReference type="OrthoDB" id="554695at2"/>
<accession>A0A1G9JW76</accession>
<feature type="transmembrane region" description="Helical" evidence="8">
    <location>
        <begin position="5"/>
        <end position="28"/>
    </location>
</feature>
<keyword evidence="7 8" id="KW-0472">Membrane</keyword>
<comment type="similarity">
    <text evidence="2 8">Belongs to the 4-toluene sulfonate uptake permease (TSUP) (TC 2.A.102) family.</text>
</comment>
<feature type="transmembrane region" description="Helical" evidence="8">
    <location>
        <begin position="40"/>
        <end position="62"/>
    </location>
</feature>
<keyword evidence="6 8" id="KW-1133">Transmembrane helix</keyword>
<evidence type="ECO:0000256" key="7">
    <source>
        <dbReference type="ARBA" id="ARBA00023136"/>
    </source>
</evidence>
<feature type="transmembrane region" description="Helical" evidence="8">
    <location>
        <begin position="231"/>
        <end position="249"/>
    </location>
</feature>
<feature type="transmembrane region" description="Helical" evidence="8">
    <location>
        <begin position="130"/>
        <end position="149"/>
    </location>
</feature>
<evidence type="ECO:0000256" key="2">
    <source>
        <dbReference type="ARBA" id="ARBA00009142"/>
    </source>
</evidence>
<protein>
    <recommendedName>
        <fullName evidence="8">Probable membrane transporter protein</fullName>
    </recommendedName>
</protein>
<sequence length="255" mass="27699">MVTDLIILCIVSFFAGFIDAIVGGGGLLQTPAIMIVLPQYSVATLFGTTKIPSLSGTAFAAWKYSQNVTLNWKLLIYVAMLAFVGAILGAHSITLIDNTVVKPVVFFILIAVAVYTYFNKSFGVHQHKDHSLFQQMAIGLFFGFVIGFYDGLIGPGTGTFFILAFIALLGYDFLHASASAKLINMATNIAAICYFGSTGHILYEFAIPMAFCNVGGSFLGTKLALLKGNKFIRIFFLIVVFGTILRFAYDIFIKA</sequence>
<evidence type="ECO:0000256" key="1">
    <source>
        <dbReference type="ARBA" id="ARBA00004651"/>
    </source>
</evidence>
<keyword evidence="4 8" id="KW-1003">Cell membrane</keyword>
<evidence type="ECO:0000256" key="4">
    <source>
        <dbReference type="ARBA" id="ARBA00022475"/>
    </source>
</evidence>
<keyword evidence="10" id="KW-1185">Reference proteome</keyword>
<dbReference type="InterPro" id="IPR052017">
    <property type="entry name" value="TSUP"/>
</dbReference>
<dbReference type="Proteomes" id="UP000183200">
    <property type="component" value="Unassembled WGS sequence"/>
</dbReference>
<dbReference type="EMBL" id="FNGY01000001">
    <property type="protein sequence ID" value="SDL41113.1"/>
    <property type="molecule type" value="Genomic_DNA"/>
</dbReference>
<dbReference type="InterPro" id="IPR002781">
    <property type="entry name" value="TM_pro_TauE-like"/>
</dbReference>
<dbReference type="Pfam" id="PF01925">
    <property type="entry name" value="TauE"/>
    <property type="match status" value="1"/>
</dbReference>